<dbReference type="PANTHER" id="PTHR46112:SF2">
    <property type="entry name" value="XAA-PRO AMINOPEPTIDASE P-RELATED"/>
    <property type="match status" value="1"/>
</dbReference>
<dbReference type="EMBL" id="JACNJD010000268">
    <property type="protein sequence ID" value="MBC8178260.1"/>
    <property type="molecule type" value="Genomic_DNA"/>
</dbReference>
<dbReference type="InterPro" id="IPR036005">
    <property type="entry name" value="Creatinase/aminopeptidase-like"/>
</dbReference>
<organism evidence="3 4">
    <name type="scientific">Candidatus Desulfacyla euxinica</name>
    <dbReference type="NCBI Taxonomy" id="2841693"/>
    <lineage>
        <taxon>Bacteria</taxon>
        <taxon>Deltaproteobacteria</taxon>
        <taxon>Candidatus Desulfacyla</taxon>
    </lineage>
</organism>
<evidence type="ECO:0000259" key="2">
    <source>
        <dbReference type="Pfam" id="PF01321"/>
    </source>
</evidence>
<accession>A0A8J6N144</accession>
<dbReference type="InterPro" id="IPR050659">
    <property type="entry name" value="Peptidase_M24B"/>
</dbReference>
<evidence type="ECO:0000313" key="3">
    <source>
        <dbReference type="EMBL" id="MBC8178260.1"/>
    </source>
</evidence>
<dbReference type="Proteomes" id="UP000650524">
    <property type="component" value="Unassembled WGS sequence"/>
</dbReference>
<dbReference type="AlphaFoldDB" id="A0A8J6N144"/>
<name>A0A8J6N144_9DELT</name>
<gene>
    <name evidence="3" type="ORF">H8E19_12720</name>
</gene>
<keyword evidence="3" id="KW-0031">Aminopeptidase</keyword>
<protein>
    <submittedName>
        <fullName evidence="3">Aminopeptidase P family protein</fullName>
    </submittedName>
</protein>
<evidence type="ECO:0000259" key="1">
    <source>
        <dbReference type="Pfam" id="PF00557"/>
    </source>
</evidence>
<comment type="caution">
    <text evidence="3">The sequence shown here is derived from an EMBL/GenBank/DDBJ whole genome shotgun (WGS) entry which is preliminary data.</text>
</comment>
<dbReference type="Pfam" id="PF00557">
    <property type="entry name" value="Peptidase_M24"/>
    <property type="match status" value="1"/>
</dbReference>
<dbReference type="SUPFAM" id="SSF53092">
    <property type="entry name" value="Creatinase/prolidase N-terminal domain"/>
    <property type="match status" value="1"/>
</dbReference>
<feature type="domain" description="Peptidase M24" evidence="1">
    <location>
        <begin position="146"/>
        <end position="381"/>
    </location>
</feature>
<dbReference type="Pfam" id="PF01321">
    <property type="entry name" value="Creatinase_N"/>
    <property type="match status" value="1"/>
</dbReference>
<dbReference type="SUPFAM" id="SSF55920">
    <property type="entry name" value="Creatinase/aminopeptidase"/>
    <property type="match status" value="1"/>
</dbReference>
<feature type="domain" description="Creatinase N-terminal" evidence="2">
    <location>
        <begin position="13"/>
        <end position="138"/>
    </location>
</feature>
<sequence length="398" mass="44413">MIIKNPHNGPRKRIADLQHALEDADVDAVLLSYSRSTLYYAGTTQPSILVITPENYHLTVLRGMEWVMNETWLKSDNISSGKGYSDVKERLTRWKIEKGKLGLELDIIPAGQYLQLLKLFSPFSIVDISKLILEQRKIKDAEEVEYTREACRIVDCGHQRILDVLREGMTELELSSEIEDAHRRAGHEGQYFIRQFDFFMGTGPVSSGANLSKIAGKVVSISGVGLSPSIPMGASLKKIKKGETIVVDIPTHYRGYHADQSRTYVLGKPEPICVSMYAGLKEIADRIIDMLRPGLSCAHLYHVACTLAENMGMGSYFMRIGSDLKKVPFIGHGVGLEVNEPPLLGKDNQEVLEEGMIIALELEMCRSVGEVVKLEDMLLISSEGPEFLTITPRDLHQI</sequence>
<proteinExistence type="predicted"/>
<dbReference type="GO" id="GO:0004177">
    <property type="term" value="F:aminopeptidase activity"/>
    <property type="evidence" value="ECO:0007669"/>
    <property type="project" value="UniProtKB-KW"/>
</dbReference>
<evidence type="ECO:0000313" key="4">
    <source>
        <dbReference type="Proteomes" id="UP000650524"/>
    </source>
</evidence>
<dbReference type="PANTHER" id="PTHR46112">
    <property type="entry name" value="AMINOPEPTIDASE"/>
    <property type="match status" value="1"/>
</dbReference>
<dbReference type="InterPro" id="IPR029149">
    <property type="entry name" value="Creatin/AminoP/Spt16_N"/>
</dbReference>
<keyword evidence="3" id="KW-0378">Hydrolase</keyword>
<dbReference type="CDD" id="cd01066">
    <property type="entry name" value="APP_MetAP"/>
    <property type="match status" value="1"/>
</dbReference>
<reference evidence="3 4" key="1">
    <citation type="submission" date="2020-08" db="EMBL/GenBank/DDBJ databases">
        <title>Bridging the membrane lipid divide: bacteria of the FCB group superphylum have the potential to synthesize archaeal ether lipids.</title>
        <authorList>
            <person name="Villanueva L."/>
            <person name="Von Meijenfeldt F.A.B."/>
            <person name="Westbye A.B."/>
            <person name="Yadav S."/>
            <person name="Hopmans E.C."/>
            <person name="Dutilh B.E."/>
            <person name="Sinninghe Damste J.S."/>
        </authorList>
    </citation>
    <scope>NUCLEOTIDE SEQUENCE [LARGE SCALE GENOMIC DNA]</scope>
    <source>
        <strain evidence="3">NIOZ-UU27</strain>
    </source>
</reference>
<dbReference type="Gene3D" id="3.90.230.10">
    <property type="entry name" value="Creatinase/methionine aminopeptidase superfamily"/>
    <property type="match status" value="1"/>
</dbReference>
<dbReference type="Gene3D" id="3.40.350.10">
    <property type="entry name" value="Creatinase/prolidase N-terminal domain"/>
    <property type="match status" value="1"/>
</dbReference>
<keyword evidence="3" id="KW-0645">Protease</keyword>
<dbReference type="InterPro" id="IPR000994">
    <property type="entry name" value="Pept_M24"/>
</dbReference>
<dbReference type="InterPro" id="IPR000587">
    <property type="entry name" value="Creatinase_N"/>
</dbReference>